<evidence type="ECO:0000256" key="1">
    <source>
        <dbReference type="SAM" id="MobiDB-lite"/>
    </source>
</evidence>
<keyword evidence="3" id="KW-1185">Reference proteome</keyword>
<accession>A0AAD6SES9</accession>
<feature type="region of interest" description="Disordered" evidence="1">
    <location>
        <begin position="292"/>
        <end position="312"/>
    </location>
</feature>
<evidence type="ECO:0000313" key="2">
    <source>
        <dbReference type="EMBL" id="KAJ7024745.1"/>
    </source>
</evidence>
<sequence>MVVDVVSFLLRMLIHPCTELQAASAAWLPSLPAVPETQAPPLFPNTTLPARAMPNQLEIHANIVDAIGLVNLYRTYIIFGDTVGGIERYWARQSYQSAAAVWSAVHLASVDVLEESWYHERPEHLLNCQRRLRALRGLACALEAQGDTSLMSSSHQSRLPQHFRVQKRRARGTISPEREIFLRQHLDEYCHAIDNGNASEFWPAFMTKYYHDFPWRLPIDVDPHCAMILDCEPLTPRDIDVRTVVKLNTKKKLRAWFNHKRVLRTRNTPARDFEIIRPASWWKDFHERKKRERERQEQRQRPSLDLAPGQQQSPLWTFVPGRSAPIVSVVQNDGTLRAEPVSGPVHRTAKPYSRPIMGGGSPHTPLADGPGPSKRALAIMARVNTPRDPDSVLLQRLHQKKKYASNNNGAGSDSRGERLKKGEPCPQGAGARGAKLK</sequence>
<comment type="caution">
    <text evidence="2">The sequence shown here is derived from an EMBL/GenBank/DDBJ whole genome shotgun (WGS) entry which is preliminary data.</text>
</comment>
<protein>
    <submittedName>
        <fullName evidence="2">Uncharacterized protein</fullName>
    </submittedName>
</protein>
<dbReference type="EMBL" id="JARJCM010000165">
    <property type="protein sequence ID" value="KAJ7024745.1"/>
    <property type="molecule type" value="Genomic_DNA"/>
</dbReference>
<gene>
    <name evidence="2" type="ORF">C8F04DRAFT_1270015</name>
</gene>
<evidence type="ECO:0000313" key="3">
    <source>
        <dbReference type="Proteomes" id="UP001218188"/>
    </source>
</evidence>
<feature type="region of interest" description="Disordered" evidence="1">
    <location>
        <begin position="387"/>
        <end position="437"/>
    </location>
</feature>
<dbReference type="Proteomes" id="UP001218188">
    <property type="component" value="Unassembled WGS sequence"/>
</dbReference>
<reference evidence="2" key="1">
    <citation type="submission" date="2023-03" db="EMBL/GenBank/DDBJ databases">
        <title>Massive genome expansion in bonnet fungi (Mycena s.s.) driven by repeated elements and novel gene families across ecological guilds.</title>
        <authorList>
            <consortium name="Lawrence Berkeley National Laboratory"/>
            <person name="Harder C.B."/>
            <person name="Miyauchi S."/>
            <person name="Viragh M."/>
            <person name="Kuo A."/>
            <person name="Thoen E."/>
            <person name="Andreopoulos B."/>
            <person name="Lu D."/>
            <person name="Skrede I."/>
            <person name="Drula E."/>
            <person name="Henrissat B."/>
            <person name="Morin E."/>
            <person name="Kohler A."/>
            <person name="Barry K."/>
            <person name="LaButti K."/>
            <person name="Morin E."/>
            <person name="Salamov A."/>
            <person name="Lipzen A."/>
            <person name="Mereny Z."/>
            <person name="Hegedus B."/>
            <person name="Baldrian P."/>
            <person name="Stursova M."/>
            <person name="Weitz H."/>
            <person name="Taylor A."/>
            <person name="Grigoriev I.V."/>
            <person name="Nagy L.G."/>
            <person name="Martin F."/>
            <person name="Kauserud H."/>
        </authorList>
    </citation>
    <scope>NUCLEOTIDE SEQUENCE</scope>
    <source>
        <strain evidence="2">CBHHK200</strain>
    </source>
</reference>
<feature type="region of interest" description="Disordered" evidence="1">
    <location>
        <begin position="338"/>
        <end position="370"/>
    </location>
</feature>
<proteinExistence type="predicted"/>
<dbReference type="AlphaFoldDB" id="A0AAD6SES9"/>
<feature type="compositionally biased region" description="Basic and acidic residues" evidence="1">
    <location>
        <begin position="292"/>
        <end position="302"/>
    </location>
</feature>
<organism evidence="2 3">
    <name type="scientific">Mycena alexandri</name>
    <dbReference type="NCBI Taxonomy" id="1745969"/>
    <lineage>
        <taxon>Eukaryota</taxon>
        <taxon>Fungi</taxon>
        <taxon>Dikarya</taxon>
        <taxon>Basidiomycota</taxon>
        <taxon>Agaricomycotina</taxon>
        <taxon>Agaricomycetes</taxon>
        <taxon>Agaricomycetidae</taxon>
        <taxon>Agaricales</taxon>
        <taxon>Marasmiineae</taxon>
        <taxon>Mycenaceae</taxon>
        <taxon>Mycena</taxon>
    </lineage>
</organism>
<feature type="compositionally biased region" description="Basic and acidic residues" evidence="1">
    <location>
        <begin position="414"/>
        <end position="423"/>
    </location>
</feature>
<name>A0AAD6SES9_9AGAR</name>